<dbReference type="PROSITE" id="PS50932">
    <property type="entry name" value="HTH_LACI_2"/>
    <property type="match status" value="1"/>
</dbReference>
<organism evidence="5 6">
    <name type="scientific">Fictibacillus fluitans</name>
    <dbReference type="NCBI Taxonomy" id="3058422"/>
    <lineage>
        <taxon>Bacteria</taxon>
        <taxon>Bacillati</taxon>
        <taxon>Bacillota</taxon>
        <taxon>Bacilli</taxon>
        <taxon>Bacillales</taxon>
        <taxon>Fictibacillaceae</taxon>
        <taxon>Fictibacillus</taxon>
    </lineage>
</organism>
<accession>A0ABT8HTI5</accession>
<evidence type="ECO:0000256" key="2">
    <source>
        <dbReference type="ARBA" id="ARBA00023125"/>
    </source>
</evidence>
<evidence type="ECO:0000313" key="6">
    <source>
        <dbReference type="Proteomes" id="UP001172721"/>
    </source>
</evidence>
<dbReference type="PANTHER" id="PTHR30146">
    <property type="entry name" value="LACI-RELATED TRANSCRIPTIONAL REPRESSOR"/>
    <property type="match status" value="1"/>
</dbReference>
<keyword evidence="3" id="KW-0804">Transcription</keyword>
<dbReference type="SUPFAM" id="SSF53822">
    <property type="entry name" value="Periplasmic binding protein-like I"/>
    <property type="match status" value="1"/>
</dbReference>
<dbReference type="PANTHER" id="PTHR30146:SF109">
    <property type="entry name" value="HTH-TYPE TRANSCRIPTIONAL REGULATOR GALS"/>
    <property type="match status" value="1"/>
</dbReference>
<dbReference type="GO" id="GO:0003677">
    <property type="term" value="F:DNA binding"/>
    <property type="evidence" value="ECO:0007669"/>
    <property type="project" value="UniProtKB-KW"/>
</dbReference>
<comment type="caution">
    <text evidence="5">The sequence shown here is derived from an EMBL/GenBank/DDBJ whole genome shotgun (WGS) entry which is preliminary data.</text>
</comment>
<dbReference type="SMART" id="SM00354">
    <property type="entry name" value="HTH_LACI"/>
    <property type="match status" value="1"/>
</dbReference>
<reference evidence="5" key="1">
    <citation type="submission" date="2023-07" db="EMBL/GenBank/DDBJ databases">
        <title>Fictibacillus sp. isolated from freshwater pond.</title>
        <authorList>
            <person name="Kirdat K."/>
            <person name="Bhat A."/>
            <person name="Mourya A."/>
            <person name="Yadav A."/>
        </authorList>
    </citation>
    <scope>NUCLEOTIDE SEQUENCE</scope>
    <source>
        <strain evidence="5">NE201</strain>
    </source>
</reference>
<dbReference type="Gene3D" id="3.40.50.2300">
    <property type="match status" value="2"/>
</dbReference>
<evidence type="ECO:0000256" key="1">
    <source>
        <dbReference type="ARBA" id="ARBA00023015"/>
    </source>
</evidence>
<keyword evidence="2 5" id="KW-0238">DNA-binding</keyword>
<keyword evidence="1" id="KW-0805">Transcription regulation</keyword>
<dbReference type="Gene3D" id="1.10.260.40">
    <property type="entry name" value="lambda repressor-like DNA-binding domains"/>
    <property type="match status" value="1"/>
</dbReference>
<dbReference type="CDD" id="cd19975">
    <property type="entry name" value="PBP1_CcpA-like"/>
    <property type="match status" value="1"/>
</dbReference>
<sequence length="333" mass="38066">MAQKAGVSVTTVSRVINNSKPVSSELRERVERVIKETGFAPSEVARGLVHRKTKLIGLMIPKVANTFFSQLIEGAEQVAKANGFNILLTVSHMDMEKEVDYLSIFKDRQLDGIIFSVSQFTNLHRQFFNEFEIPTVFLGQQIKETPYPYILIDNFKASYEATKYLINKGHEKIGILKGPDYDISTGYERYRGYQQALQDAGLAVHDDWVFSDFHDINNGYRGMKTIMEQDELPTAMFACSDVMAVGAINYLQDHGFRIPQDMSIIGFDDAELSTMFRPKLTTIRQDSFEMGAEAMRCLIEQIVEKKTEKKEIIFPHQLIERESTAETTNYLRR</sequence>
<dbReference type="EMBL" id="JAUHTR010000002">
    <property type="protein sequence ID" value="MDN4524076.1"/>
    <property type="molecule type" value="Genomic_DNA"/>
</dbReference>
<gene>
    <name evidence="5" type="ORF">QYB97_06300</name>
</gene>
<dbReference type="SUPFAM" id="SSF47413">
    <property type="entry name" value="lambda repressor-like DNA-binding domains"/>
    <property type="match status" value="1"/>
</dbReference>
<evidence type="ECO:0000313" key="5">
    <source>
        <dbReference type="EMBL" id="MDN4524076.1"/>
    </source>
</evidence>
<dbReference type="InterPro" id="IPR028082">
    <property type="entry name" value="Peripla_BP_I"/>
</dbReference>
<dbReference type="Pfam" id="PF00356">
    <property type="entry name" value="LacI"/>
    <property type="match status" value="1"/>
</dbReference>
<evidence type="ECO:0000259" key="4">
    <source>
        <dbReference type="PROSITE" id="PS50932"/>
    </source>
</evidence>
<name>A0ABT8HTI5_9BACL</name>
<dbReference type="CDD" id="cd01392">
    <property type="entry name" value="HTH_LacI"/>
    <property type="match status" value="1"/>
</dbReference>
<dbReference type="InterPro" id="IPR046335">
    <property type="entry name" value="LacI/GalR-like_sensor"/>
</dbReference>
<proteinExistence type="predicted"/>
<dbReference type="Pfam" id="PF13377">
    <property type="entry name" value="Peripla_BP_3"/>
    <property type="match status" value="1"/>
</dbReference>
<keyword evidence="6" id="KW-1185">Reference proteome</keyword>
<dbReference type="InterPro" id="IPR000843">
    <property type="entry name" value="HTH_LacI"/>
</dbReference>
<protein>
    <submittedName>
        <fullName evidence="5">LacI family DNA-binding transcriptional regulator</fullName>
    </submittedName>
</protein>
<evidence type="ECO:0000256" key="3">
    <source>
        <dbReference type="ARBA" id="ARBA00023163"/>
    </source>
</evidence>
<dbReference type="RefSeq" id="WP_301165128.1">
    <property type="nucleotide sequence ID" value="NZ_JAUHTR010000002.1"/>
</dbReference>
<dbReference type="InterPro" id="IPR010982">
    <property type="entry name" value="Lambda_DNA-bd_dom_sf"/>
</dbReference>
<dbReference type="Proteomes" id="UP001172721">
    <property type="component" value="Unassembled WGS sequence"/>
</dbReference>
<feature type="domain" description="HTH lacI-type" evidence="4">
    <location>
        <begin position="1"/>
        <end position="50"/>
    </location>
</feature>